<feature type="transmembrane region" description="Helical" evidence="1">
    <location>
        <begin position="160"/>
        <end position="178"/>
    </location>
</feature>
<protein>
    <submittedName>
        <fullName evidence="2">Uncharacterized protein</fullName>
    </submittedName>
</protein>
<dbReference type="EMBL" id="JAGTXO010000024">
    <property type="protein sequence ID" value="KAG8461748.1"/>
    <property type="molecule type" value="Genomic_DNA"/>
</dbReference>
<organism evidence="2 3">
    <name type="scientific">Diacronema lutheri</name>
    <name type="common">Unicellular marine alga</name>
    <name type="synonym">Monochrysis lutheri</name>
    <dbReference type="NCBI Taxonomy" id="2081491"/>
    <lineage>
        <taxon>Eukaryota</taxon>
        <taxon>Haptista</taxon>
        <taxon>Haptophyta</taxon>
        <taxon>Pavlovophyceae</taxon>
        <taxon>Pavlovales</taxon>
        <taxon>Pavlovaceae</taxon>
        <taxon>Diacronema</taxon>
    </lineage>
</organism>
<name>A0A8J5X8G8_DIALT</name>
<keyword evidence="1" id="KW-0472">Membrane</keyword>
<reference evidence="2" key="1">
    <citation type="submission" date="2021-05" db="EMBL/GenBank/DDBJ databases">
        <title>The genome of the haptophyte Pavlova lutheri (Diacronema luteri, Pavlovales) - a model for lipid biosynthesis in eukaryotic algae.</title>
        <authorList>
            <person name="Hulatt C.J."/>
            <person name="Posewitz M.C."/>
        </authorList>
    </citation>
    <scope>NUCLEOTIDE SEQUENCE</scope>
    <source>
        <strain evidence="2">NIVA-4/92</strain>
    </source>
</reference>
<dbReference type="AlphaFoldDB" id="A0A8J5X8G8"/>
<comment type="caution">
    <text evidence="2">The sequence shown here is derived from an EMBL/GenBank/DDBJ whole genome shotgun (WGS) entry which is preliminary data.</text>
</comment>
<gene>
    <name evidence="2" type="ORF">KFE25_001366</name>
</gene>
<evidence type="ECO:0000256" key="1">
    <source>
        <dbReference type="SAM" id="Phobius"/>
    </source>
</evidence>
<sequence>MGCAQGDRADALAGASCHQLLRLLPTAWCAGHTAAVPTHWDVVAAAVRRVRLAAAELDAALAAGTSDGECAARAERELLAVEAAELARYLVDAPFIPLYQLGLTAPIARDVATLLWRVGCALLCAGLVDSSTCTRWSSFVQLGALVCVLALYIGAERHALGAHAALAAMCAGVALVALSCCSELVRARVSLLHAALGPALAAARAARLAQAAAERALARELLGQQLPTGPGTL</sequence>
<keyword evidence="1" id="KW-0812">Transmembrane</keyword>
<evidence type="ECO:0000313" key="2">
    <source>
        <dbReference type="EMBL" id="KAG8461748.1"/>
    </source>
</evidence>
<accession>A0A8J5X8G8</accession>
<evidence type="ECO:0000313" key="3">
    <source>
        <dbReference type="Proteomes" id="UP000751190"/>
    </source>
</evidence>
<keyword evidence="1" id="KW-1133">Transmembrane helix</keyword>
<keyword evidence="3" id="KW-1185">Reference proteome</keyword>
<dbReference type="Proteomes" id="UP000751190">
    <property type="component" value="Unassembled WGS sequence"/>
</dbReference>
<feature type="transmembrane region" description="Helical" evidence="1">
    <location>
        <begin position="136"/>
        <end position="153"/>
    </location>
</feature>
<proteinExistence type="predicted"/>